<feature type="compositionally biased region" description="Low complexity" evidence="1">
    <location>
        <begin position="620"/>
        <end position="629"/>
    </location>
</feature>
<proteinExistence type="predicted"/>
<feature type="compositionally biased region" description="Low complexity" evidence="1">
    <location>
        <begin position="166"/>
        <end position="196"/>
    </location>
</feature>
<organism evidence="2 3">
    <name type="scientific">Fibroporia radiculosa</name>
    <dbReference type="NCBI Taxonomy" id="599839"/>
    <lineage>
        <taxon>Eukaryota</taxon>
        <taxon>Fungi</taxon>
        <taxon>Dikarya</taxon>
        <taxon>Basidiomycota</taxon>
        <taxon>Agaricomycotina</taxon>
        <taxon>Agaricomycetes</taxon>
        <taxon>Polyporales</taxon>
        <taxon>Fibroporiaceae</taxon>
        <taxon>Fibroporia</taxon>
    </lineage>
</organism>
<dbReference type="HOGENOM" id="CLU_335571_0_0_1"/>
<dbReference type="PANTHER" id="PTHR44376:SF5">
    <property type="entry name" value="TRANSCRIPTIONAL COREPRESSOR LEUNIG ISOFORM X1"/>
    <property type="match status" value="1"/>
</dbReference>
<dbReference type="PROSITE" id="PS50896">
    <property type="entry name" value="LISH"/>
    <property type="match status" value="1"/>
</dbReference>
<dbReference type="InParanoid" id="J4I9K7"/>
<protein>
    <submittedName>
        <fullName evidence="2">Uncharacterized protein</fullName>
    </submittedName>
</protein>
<keyword evidence="3" id="KW-1185">Reference proteome</keyword>
<feature type="region of interest" description="Disordered" evidence="1">
    <location>
        <begin position="239"/>
        <end position="296"/>
    </location>
</feature>
<feature type="compositionally biased region" description="Polar residues" evidence="1">
    <location>
        <begin position="140"/>
        <end position="164"/>
    </location>
</feature>
<gene>
    <name evidence="2" type="ORF">FIBRA_03380</name>
</gene>
<dbReference type="InterPro" id="IPR044716">
    <property type="entry name" value="LEUNIG-like"/>
</dbReference>
<dbReference type="PANTHER" id="PTHR44376">
    <property type="entry name" value="TRANSCRIPTIONAL REGULATOR OF FILAMENTOUS GROWTH FLO8"/>
    <property type="match status" value="1"/>
</dbReference>
<dbReference type="AlphaFoldDB" id="J4I9K7"/>
<dbReference type="GO" id="GO:0003714">
    <property type="term" value="F:transcription corepressor activity"/>
    <property type="evidence" value="ECO:0007669"/>
    <property type="project" value="InterPro"/>
</dbReference>
<dbReference type="Proteomes" id="UP000006352">
    <property type="component" value="Unassembled WGS sequence"/>
</dbReference>
<dbReference type="GeneID" id="24096242"/>
<name>J4I9K7_9APHY</name>
<dbReference type="OrthoDB" id="5600002at2759"/>
<dbReference type="Pfam" id="PF08513">
    <property type="entry name" value="LisH"/>
    <property type="match status" value="1"/>
</dbReference>
<evidence type="ECO:0000256" key="1">
    <source>
        <dbReference type="SAM" id="MobiDB-lite"/>
    </source>
</evidence>
<feature type="compositionally biased region" description="Low complexity" evidence="1">
    <location>
        <begin position="130"/>
        <end position="139"/>
    </location>
</feature>
<dbReference type="InterPro" id="IPR006594">
    <property type="entry name" value="LisH"/>
</dbReference>
<feature type="compositionally biased region" description="Low complexity" evidence="1">
    <location>
        <begin position="401"/>
        <end position="423"/>
    </location>
</feature>
<sequence length="783" mass="81757">MATSADGASQADSPSNAQSWDGDKMFNIYIYDYCLKRGYTKTAEALVHDAAITPDSQPPINAKQGLLFEWWSVFWVLFTAKSSMSGPDDAMLYVQHQSHRQQQARISQPPQPRMLSGVPRPGPNPPNGPIPNGVAPNGVASTQGPMPNGTQSSFAGASHMNGTSGPSGVPGASAPSQPPGAQQVQPGQRPVGVQQRVPREDTPYRLAAMPYLSQNPSAQGQQHNPAAALGSIGNAQLSNQMNSRGMLPPNAHSSALGPSHTPQPGFQQPHGRSPSQPNSPGPNGMIPSPSPSLQARAIPNMHTGDIRLDTQMLNEILRLPQEALHQLRQEAGVGDKDLPSLSVEEKQRLINVAKRKGQLTPYKQGPLGPPGPSNAAAGPSTSISGPPNQQRNPQMPPDSQHPPQGQPQGQAQQQQIQQQQQQRGNKRNSASPGHEQEQIPRNDASPPDRKRLRVSSTAGEPPQQPPMTPLAPGPYHGLQPGGPGGPSHMPPNGMMRPMFPGHQAMQGMGNNPGMNMAMSSGLGGPQQMGNTMSPGMMNHPPPNGMMNNQQISQMQYRQTMHNLHKNNIPHGALSTLLPPGVTGSPPAFDNVLNMAHGLRTPAGQYPPGVPAPPGGPPNRMGQNKPMGNMMPPPPSPSMSAPKNMAGPNKDGSGGDSSAPNGRVDASPQNAPAGVGQGQPPPSGGAPAGTSTAPHTPSNQPPAGSMPAPSPSAMMNNSSTPSMAPSIPPGPPAPDLGASLFSSADFSMGPGLDEFSFGQDGGGALNFEEDFREWFSSDSVTGVE</sequence>
<accession>J4I9K7</accession>
<feature type="region of interest" description="Disordered" evidence="1">
    <location>
        <begin position="599"/>
        <end position="760"/>
    </location>
</feature>
<feature type="region of interest" description="Disordered" evidence="1">
    <location>
        <begin position="96"/>
        <end position="197"/>
    </location>
</feature>
<feature type="compositionally biased region" description="Pro residues" evidence="1">
    <location>
        <begin position="607"/>
        <end position="616"/>
    </location>
</feature>
<reference evidence="2 3" key="1">
    <citation type="journal article" date="2012" name="Appl. Environ. Microbiol.">
        <title>Short-read sequencing for genomic analysis of the brown rot fungus Fibroporia radiculosa.</title>
        <authorList>
            <person name="Tang J.D."/>
            <person name="Perkins A.D."/>
            <person name="Sonstegard T.S."/>
            <person name="Schroeder S.G."/>
            <person name="Burgess S.C."/>
            <person name="Diehl S.V."/>
        </authorList>
    </citation>
    <scope>NUCLEOTIDE SEQUENCE [LARGE SCALE GENOMIC DNA]</scope>
    <source>
        <strain evidence="2 3">TFFH 294</strain>
    </source>
</reference>
<dbReference type="STRING" id="599839.J4I9K7"/>
<feature type="region of interest" description="Disordered" evidence="1">
    <location>
        <begin position="352"/>
        <end position="494"/>
    </location>
</feature>
<feature type="compositionally biased region" description="Pro residues" evidence="1">
    <location>
        <begin position="462"/>
        <end position="472"/>
    </location>
</feature>
<feature type="compositionally biased region" description="Low complexity" evidence="1">
    <location>
        <begin position="273"/>
        <end position="284"/>
    </location>
</feature>
<feature type="compositionally biased region" description="Low complexity" evidence="1">
    <location>
        <begin position="373"/>
        <end position="393"/>
    </location>
</feature>
<feature type="compositionally biased region" description="Pro residues" evidence="1">
    <location>
        <begin position="120"/>
        <end position="129"/>
    </location>
</feature>
<dbReference type="EMBL" id="HE797027">
    <property type="protein sequence ID" value="CCM01331.1"/>
    <property type="molecule type" value="Genomic_DNA"/>
</dbReference>
<dbReference type="RefSeq" id="XP_012180614.1">
    <property type="nucleotide sequence ID" value="XM_012325224.1"/>
</dbReference>
<evidence type="ECO:0000313" key="2">
    <source>
        <dbReference type="EMBL" id="CCM01331.1"/>
    </source>
</evidence>
<feature type="compositionally biased region" description="Low complexity" evidence="1">
    <location>
        <begin position="687"/>
        <end position="724"/>
    </location>
</feature>
<evidence type="ECO:0000313" key="3">
    <source>
        <dbReference type="Proteomes" id="UP000006352"/>
    </source>
</evidence>